<proteinExistence type="predicted"/>
<keyword evidence="2" id="KW-0808">Transferase</keyword>
<name>A0ABY8A2S6_9ACTN</name>
<organism evidence="6 7">
    <name type="scientific">Streptomyces yunnanensis</name>
    <dbReference type="NCBI Taxonomy" id="156453"/>
    <lineage>
        <taxon>Bacteria</taxon>
        <taxon>Bacillati</taxon>
        <taxon>Actinomycetota</taxon>
        <taxon>Actinomycetes</taxon>
        <taxon>Kitasatosporales</taxon>
        <taxon>Streptomycetaceae</taxon>
        <taxon>Streptomyces</taxon>
    </lineage>
</organism>
<dbReference type="PIRSF" id="PIRSF005739">
    <property type="entry name" value="O-mtase"/>
    <property type="match status" value="1"/>
</dbReference>
<dbReference type="InterPro" id="IPR016461">
    <property type="entry name" value="COMT-like"/>
</dbReference>
<evidence type="ECO:0000256" key="2">
    <source>
        <dbReference type="ARBA" id="ARBA00022679"/>
    </source>
</evidence>
<accession>A0ABY8A2S6</accession>
<evidence type="ECO:0000259" key="5">
    <source>
        <dbReference type="Pfam" id="PF08100"/>
    </source>
</evidence>
<dbReference type="InterPro" id="IPR036388">
    <property type="entry name" value="WH-like_DNA-bd_sf"/>
</dbReference>
<dbReference type="Gene3D" id="1.10.10.10">
    <property type="entry name" value="Winged helix-like DNA-binding domain superfamily/Winged helix DNA-binding domain"/>
    <property type="match status" value="1"/>
</dbReference>
<keyword evidence="3" id="KW-0949">S-adenosyl-L-methionine</keyword>
<dbReference type="PANTHER" id="PTHR43712:SF2">
    <property type="entry name" value="O-METHYLTRANSFERASE CICE"/>
    <property type="match status" value="1"/>
</dbReference>
<dbReference type="Gene3D" id="3.40.50.150">
    <property type="entry name" value="Vaccinia Virus protein VP39"/>
    <property type="match status" value="1"/>
</dbReference>
<dbReference type="Pfam" id="PF08100">
    <property type="entry name" value="Dimerisation"/>
    <property type="match status" value="1"/>
</dbReference>
<evidence type="ECO:0000256" key="1">
    <source>
        <dbReference type="ARBA" id="ARBA00022603"/>
    </source>
</evidence>
<dbReference type="RefSeq" id="WP_275306232.1">
    <property type="nucleotide sequence ID" value="NZ_CP095749.1"/>
</dbReference>
<dbReference type="InterPro" id="IPR029063">
    <property type="entry name" value="SAM-dependent_MTases_sf"/>
</dbReference>
<dbReference type="SUPFAM" id="SSF46785">
    <property type="entry name" value="Winged helix' DNA-binding domain"/>
    <property type="match status" value="1"/>
</dbReference>
<gene>
    <name evidence="6" type="ORF">MOV08_03825</name>
</gene>
<evidence type="ECO:0000259" key="4">
    <source>
        <dbReference type="Pfam" id="PF00891"/>
    </source>
</evidence>
<dbReference type="Pfam" id="PF00891">
    <property type="entry name" value="Methyltransf_2"/>
    <property type="match status" value="1"/>
</dbReference>
<dbReference type="EMBL" id="CP095749">
    <property type="protein sequence ID" value="WEB38519.1"/>
    <property type="molecule type" value="Genomic_DNA"/>
</dbReference>
<protein>
    <submittedName>
        <fullName evidence="6">SAM-dependent methyltransferase</fullName>
    </submittedName>
</protein>
<dbReference type="InterPro" id="IPR036390">
    <property type="entry name" value="WH_DNA-bd_sf"/>
</dbReference>
<keyword evidence="1 6" id="KW-0489">Methyltransferase</keyword>
<dbReference type="Proteomes" id="UP001218629">
    <property type="component" value="Chromosome"/>
</dbReference>
<dbReference type="GO" id="GO:0032259">
    <property type="term" value="P:methylation"/>
    <property type="evidence" value="ECO:0007669"/>
    <property type="project" value="UniProtKB-KW"/>
</dbReference>
<feature type="domain" description="O-methyltransferase C-terminal" evidence="4">
    <location>
        <begin position="126"/>
        <end position="328"/>
    </location>
</feature>
<feature type="domain" description="O-methyltransferase dimerisation" evidence="5">
    <location>
        <begin position="27"/>
        <end position="100"/>
    </location>
</feature>
<reference evidence="6 7" key="1">
    <citation type="submission" date="2022-03" db="EMBL/GenBank/DDBJ databases">
        <title>Streptomyces yunnanensis P86,complete genome.</title>
        <authorList>
            <person name="Chen S."/>
            <person name="Zhang Q."/>
        </authorList>
    </citation>
    <scope>NUCLEOTIDE SEQUENCE [LARGE SCALE GENOMIC DNA]</scope>
    <source>
        <strain evidence="6 7">P86</strain>
    </source>
</reference>
<dbReference type="PROSITE" id="PS51683">
    <property type="entry name" value="SAM_OMT_II"/>
    <property type="match status" value="1"/>
</dbReference>
<dbReference type="PANTHER" id="PTHR43712">
    <property type="entry name" value="PUTATIVE (AFU_ORTHOLOGUE AFUA_4G14580)-RELATED"/>
    <property type="match status" value="1"/>
</dbReference>
<evidence type="ECO:0000313" key="6">
    <source>
        <dbReference type="EMBL" id="WEB38519.1"/>
    </source>
</evidence>
<dbReference type="InterPro" id="IPR001077">
    <property type="entry name" value="COMT_C"/>
</dbReference>
<dbReference type="SUPFAM" id="SSF53335">
    <property type="entry name" value="S-adenosyl-L-methionine-dependent methyltransferases"/>
    <property type="match status" value="1"/>
</dbReference>
<evidence type="ECO:0000256" key="3">
    <source>
        <dbReference type="ARBA" id="ARBA00022691"/>
    </source>
</evidence>
<evidence type="ECO:0000313" key="7">
    <source>
        <dbReference type="Proteomes" id="UP001218629"/>
    </source>
</evidence>
<sequence length="348" mass="36970">MNTPNPTDHPDLTGAAAHAGAAHLIEQSLGHLYSAALRTAALHHLADHLAGGPRTAAELARLTGTDAVFLRRALRYLASREVFREDDNGAFHLTPTAQFLRAGVPGSLRDAVLMLTDEIFVRSSSALDETIRTGAPGFAKVFGAPFFEYLQGAPKTRELFDSGMAAFSEPIDDLVASAYPFPERGTVVDVGGGRGGLLRHILLRHPGLSGVLLDQAAAVQDHVLDSAELAGRWRAEPGDFFTSVPDGGDVYVLKHVLHDWDDASAVRILTACRHGLAPDGKVLVVDSVPAPGNAPHPGKALDVAMMTLVTGKERGPKELDDLFARAGLRRTRILPTPTFASIVEAVAA</sequence>
<keyword evidence="7" id="KW-1185">Reference proteome</keyword>
<dbReference type="InterPro" id="IPR012967">
    <property type="entry name" value="COMT_dimerisation"/>
</dbReference>
<dbReference type="GO" id="GO:0008168">
    <property type="term" value="F:methyltransferase activity"/>
    <property type="evidence" value="ECO:0007669"/>
    <property type="project" value="UniProtKB-KW"/>
</dbReference>